<gene>
    <name evidence="1" type="ORF">AVEN_248488_1</name>
</gene>
<reference evidence="1 2" key="1">
    <citation type="journal article" date="2019" name="Sci. Rep.">
        <title>Orb-weaving spider Araneus ventricosus genome elucidates the spidroin gene catalogue.</title>
        <authorList>
            <person name="Kono N."/>
            <person name="Nakamura H."/>
            <person name="Ohtoshi R."/>
            <person name="Moran D.A.P."/>
            <person name="Shinohara A."/>
            <person name="Yoshida Y."/>
            <person name="Fujiwara M."/>
            <person name="Mori M."/>
            <person name="Tomita M."/>
            <person name="Arakawa K."/>
        </authorList>
    </citation>
    <scope>NUCLEOTIDE SEQUENCE [LARGE SCALE GENOMIC DNA]</scope>
</reference>
<dbReference type="AlphaFoldDB" id="A0A4Y2PFP4"/>
<comment type="caution">
    <text evidence="1">The sequence shown here is derived from an EMBL/GenBank/DDBJ whole genome shotgun (WGS) entry which is preliminary data.</text>
</comment>
<dbReference type="EMBL" id="BGPR01011156">
    <property type="protein sequence ID" value="GBN49889.1"/>
    <property type="molecule type" value="Genomic_DNA"/>
</dbReference>
<organism evidence="1 2">
    <name type="scientific">Araneus ventricosus</name>
    <name type="common">Orbweaver spider</name>
    <name type="synonym">Epeira ventricosa</name>
    <dbReference type="NCBI Taxonomy" id="182803"/>
    <lineage>
        <taxon>Eukaryota</taxon>
        <taxon>Metazoa</taxon>
        <taxon>Ecdysozoa</taxon>
        <taxon>Arthropoda</taxon>
        <taxon>Chelicerata</taxon>
        <taxon>Arachnida</taxon>
        <taxon>Araneae</taxon>
        <taxon>Araneomorphae</taxon>
        <taxon>Entelegynae</taxon>
        <taxon>Araneoidea</taxon>
        <taxon>Araneidae</taxon>
        <taxon>Araneus</taxon>
    </lineage>
</organism>
<accession>A0A4Y2PFP4</accession>
<evidence type="ECO:0000313" key="2">
    <source>
        <dbReference type="Proteomes" id="UP000499080"/>
    </source>
</evidence>
<protein>
    <submittedName>
        <fullName evidence="1">Uncharacterized protein</fullName>
    </submittedName>
</protein>
<proteinExistence type="predicted"/>
<dbReference type="Proteomes" id="UP000499080">
    <property type="component" value="Unassembled WGS sequence"/>
</dbReference>
<name>A0A4Y2PFP4_ARAVE</name>
<evidence type="ECO:0000313" key="1">
    <source>
        <dbReference type="EMBL" id="GBN49889.1"/>
    </source>
</evidence>
<keyword evidence="2" id="KW-1185">Reference proteome</keyword>
<sequence>MPGTDHQFQCLSAQPHVHRTFHARDRSSVSVSQVPATCSPNIPCQRQIISFSVSGPATLFPDIPCQRQIISFGDLGSSHMFTEHPPEDKITEFQCLWSSHMYLKYTHADRSHSVSQVPATCSPNIPCQRQITSFSVSGPSHVHRTSVPRQILVSSVSRSHTCSAPNIRARDRSPVSVSQVPATCSPNIPLPETDHQFQCLRSQPHVHRTFHAKTDHQLLCLGPSHHVHRRPCKRRITSFSVSGPQPSFHRTFRPKTDH</sequence>